<organism evidence="2 3">
    <name type="scientific">Shewanella salipaludis</name>
    <dbReference type="NCBI Taxonomy" id="2723052"/>
    <lineage>
        <taxon>Bacteria</taxon>
        <taxon>Pseudomonadati</taxon>
        <taxon>Pseudomonadota</taxon>
        <taxon>Gammaproteobacteria</taxon>
        <taxon>Alteromonadales</taxon>
        <taxon>Shewanellaceae</taxon>
        <taxon>Shewanella</taxon>
    </lineage>
</organism>
<accession>A0A972JL21</accession>
<name>A0A972JL21_9GAMM</name>
<evidence type="ECO:0000256" key="1">
    <source>
        <dbReference type="SAM" id="Phobius"/>
    </source>
</evidence>
<proteinExistence type="predicted"/>
<keyword evidence="3" id="KW-1185">Reference proteome</keyword>
<comment type="caution">
    <text evidence="2">The sequence shown here is derived from an EMBL/GenBank/DDBJ whole genome shotgun (WGS) entry which is preliminary data.</text>
</comment>
<reference evidence="2" key="1">
    <citation type="submission" date="2020-04" db="EMBL/GenBank/DDBJ databases">
        <title>Description of Shewanella salipaludis sp. nov., isolated from a salt marsh.</title>
        <authorList>
            <person name="Park S."/>
            <person name="Yoon J.-H."/>
        </authorList>
    </citation>
    <scope>NUCLEOTIDE SEQUENCE</scope>
    <source>
        <strain evidence="2">SHSM-M6</strain>
    </source>
</reference>
<protein>
    <submittedName>
        <fullName evidence="2">Uncharacterized protein</fullName>
    </submittedName>
</protein>
<dbReference type="RefSeq" id="WP_169563669.1">
    <property type="nucleotide sequence ID" value="NZ_JAAXYH010000004.1"/>
</dbReference>
<dbReference type="AlphaFoldDB" id="A0A972JL21"/>
<dbReference type="Proteomes" id="UP000737113">
    <property type="component" value="Unassembled WGS sequence"/>
</dbReference>
<keyword evidence="1" id="KW-0812">Transmembrane</keyword>
<keyword evidence="1" id="KW-0472">Membrane</keyword>
<evidence type="ECO:0000313" key="3">
    <source>
        <dbReference type="Proteomes" id="UP000737113"/>
    </source>
</evidence>
<gene>
    <name evidence="2" type="ORF">HC757_07275</name>
</gene>
<sequence length="54" mass="5857">MDFILNILIALGLLPAKDLADSMQKSKTLTIMVVVGLIVFGGFVLFLFQMAGNQ</sequence>
<dbReference type="EMBL" id="JAAXYH010000004">
    <property type="protein sequence ID" value="NMH64972.1"/>
    <property type="molecule type" value="Genomic_DNA"/>
</dbReference>
<feature type="transmembrane region" description="Helical" evidence="1">
    <location>
        <begin position="30"/>
        <end position="48"/>
    </location>
</feature>
<evidence type="ECO:0000313" key="2">
    <source>
        <dbReference type="EMBL" id="NMH64972.1"/>
    </source>
</evidence>
<keyword evidence="1" id="KW-1133">Transmembrane helix</keyword>